<feature type="transmembrane region" description="Helical" evidence="1">
    <location>
        <begin position="103"/>
        <end position="122"/>
    </location>
</feature>
<dbReference type="RefSeq" id="WP_404440226.1">
    <property type="nucleotide sequence ID" value="NZ_JAOQBW010000002.1"/>
</dbReference>
<organism evidence="2 3">
    <name type="scientific">Bifidobacterium thermacidophilum</name>
    <dbReference type="NCBI Taxonomy" id="246618"/>
    <lineage>
        <taxon>Bacteria</taxon>
        <taxon>Bacillati</taxon>
        <taxon>Actinomycetota</taxon>
        <taxon>Actinomycetes</taxon>
        <taxon>Bifidobacteriales</taxon>
        <taxon>Bifidobacteriaceae</taxon>
        <taxon>Bifidobacterium</taxon>
    </lineage>
</organism>
<protein>
    <submittedName>
        <fullName evidence="2">Uncharacterized protein</fullName>
    </submittedName>
</protein>
<keyword evidence="1" id="KW-0812">Transmembrane</keyword>
<proteinExistence type="predicted"/>
<feature type="transmembrane region" description="Helical" evidence="1">
    <location>
        <begin position="16"/>
        <end position="34"/>
    </location>
</feature>
<comment type="caution">
    <text evidence="2">The sequence shown here is derived from an EMBL/GenBank/DDBJ whole genome shotgun (WGS) entry which is preliminary data.</text>
</comment>
<keyword evidence="1" id="KW-0472">Membrane</keyword>
<name>A0ABW8KMT7_9BIFI</name>
<gene>
    <name evidence="2" type="ORF">OCH74_03180</name>
</gene>
<evidence type="ECO:0000313" key="3">
    <source>
        <dbReference type="Proteomes" id="UP001620273"/>
    </source>
</evidence>
<evidence type="ECO:0000256" key="1">
    <source>
        <dbReference type="SAM" id="Phobius"/>
    </source>
</evidence>
<keyword evidence="1" id="KW-1133">Transmembrane helix</keyword>
<dbReference type="Proteomes" id="UP001620273">
    <property type="component" value="Unassembled WGS sequence"/>
</dbReference>
<sequence length="153" mass="16580">MGLKRLNNVVIPRPSLGTFYVVLSLVAGTILVFFDAHPSRNDFGPQWARARQVASFNFLSDPDPSGSGDYGGYAADGTFQSFNNTAINSPLAYLPSIFSGGNFYVASLLTLVFSVAFVYLGFAIAKDYGLIILAMALHPLWCSCRSCIPPRMP</sequence>
<accession>A0ABW8KMT7</accession>
<evidence type="ECO:0000313" key="2">
    <source>
        <dbReference type="EMBL" id="MFK3575874.1"/>
    </source>
</evidence>
<dbReference type="EMBL" id="JAOQBW010000002">
    <property type="protein sequence ID" value="MFK3575874.1"/>
    <property type="molecule type" value="Genomic_DNA"/>
</dbReference>
<keyword evidence="3" id="KW-1185">Reference proteome</keyword>
<reference evidence="2 3" key="1">
    <citation type="submission" date="2022-09" db="EMBL/GenBank/DDBJ databases">
        <title>Genome sequencing of four strains from tibetan pig.</title>
        <authorList>
            <person name="Feng J."/>
        </authorList>
    </citation>
    <scope>NUCLEOTIDE SEQUENCE [LARGE SCALE GENOMIC DNA]</scope>
    <source>
        <strain evidence="2 3">11-1-1</strain>
    </source>
</reference>